<feature type="chain" id="PRO_5004889870" description="Extracellular membrane protein CFEM domain-containing protein" evidence="1">
    <location>
        <begin position="17"/>
        <end position="201"/>
    </location>
</feature>
<organism evidence="2 3">
    <name type="scientific">Bipolaris oryzae ATCC 44560</name>
    <dbReference type="NCBI Taxonomy" id="930090"/>
    <lineage>
        <taxon>Eukaryota</taxon>
        <taxon>Fungi</taxon>
        <taxon>Dikarya</taxon>
        <taxon>Ascomycota</taxon>
        <taxon>Pezizomycotina</taxon>
        <taxon>Dothideomycetes</taxon>
        <taxon>Pleosporomycetidae</taxon>
        <taxon>Pleosporales</taxon>
        <taxon>Pleosporineae</taxon>
        <taxon>Pleosporaceae</taxon>
        <taxon>Bipolaris</taxon>
    </lineage>
</organism>
<accession>W6ZB41</accession>
<evidence type="ECO:0000256" key="1">
    <source>
        <dbReference type="SAM" id="SignalP"/>
    </source>
</evidence>
<protein>
    <recommendedName>
        <fullName evidence="4">Extracellular membrane protein CFEM domain-containing protein</fullName>
    </recommendedName>
</protein>
<dbReference type="eggNOG" id="ENOG502STCJ">
    <property type="taxonomic scope" value="Eukaryota"/>
</dbReference>
<reference evidence="2 3" key="1">
    <citation type="journal article" date="2013" name="PLoS Genet.">
        <title>Comparative genome structure, secondary metabolite, and effector coding capacity across Cochliobolus pathogens.</title>
        <authorList>
            <person name="Condon B.J."/>
            <person name="Leng Y."/>
            <person name="Wu D."/>
            <person name="Bushley K.E."/>
            <person name="Ohm R.A."/>
            <person name="Otillar R."/>
            <person name="Martin J."/>
            <person name="Schackwitz W."/>
            <person name="Grimwood J."/>
            <person name="MohdZainudin N."/>
            <person name="Xue C."/>
            <person name="Wang R."/>
            <person name="Manning V.A."/>
            <person name="Dhillon B."/>
            <person name="Tu Z.J."/>
            <person name="Steffenson B.J."/>
            <person name="Salamov A."/>
            <person name="Sun H."/>
            <person name="Lowry S."/>
            <person name="LaButti K."/>
            <person name="Han J."/>
            <person name="Copeland A."/>
            <person name="Lindquist E."/>
            <person name="Barry K."/>
            <person name="Schmutz J."/>
            <person name="Baker S.E."/>
            <person name="Ciuffetti L.M."/>
            <person name="Grigoriev I.V."/>
            <person name="Zhong S."/>
            <person name="Turgeon B.G."/>
        </authorList>
    </citation>
    <scope>NUCLEOTIDE SEQUENCE [LARGE SCALE GENOMIC DNA]</scope>
    <source>
        <strain evidence="2 3">ATCC 44560</strain>
    </source>
</reference>
<dbReference type="Proteomes" id="UP000054032">
    <property type="component" value="Unassembled WGS sequence"/>
</dbReference>
<evidence type="ECO:0000313" key="3">
    <source>
        <dbReference type="Proteomes" id="UP000054032"/>
    </source>
</evidence>
<dbReference type="RefSeq" id="XP_007686379.1">
    <property type="nucleotide sequence ID" value="XM_007688189.1"/>
</dbReference>
<keyword evidence="1" id="KW-0732">Signal</keyword>
<name>W6ZB41_COCMI</name>
<evidence type="ECO:0000313" key="2">
    <source>
        <dbReference type="EMBL" id="EUC47048.1"/>
    </source>
</evidence>
<dbReference type="EMBL" id="KI963957">
    <property type="protein sequence ID" value="EUC47048.1"/>
    <property type="molecule type" value="Genomic_DNA"/>
</dbReference>
<feature type="signal peptide" evidence="1">
    <location>
        <begin position="1"/>
        <end position="16"/>
    </location>
</feature>
<dbReference type="OrthoDB" id="3799394at2759"/>
<sequence length="201" mass="21632">MKLLFLILPFLGNVLALVPRAPQAVPPACTCDTVFCAQVWPDSCYCANDAKKACYEKCGGSPPTYDTCPPRSVAARAPQEAAPTPISTPTSAPTPTPPSTCVCEPVFCIDSWPESCYCNNDAKKNCYEKCGGEVPEYQTCPPREVVPKPDPIPNPDPSTECKCPEIMCIQSFPEGCYCANNAKLQCYELCGGEEPVLSSCD</sequence>
<keyword evidence="3" id="KW-1185">Reference proteome</keyword>
<gene>
    <name evidence="2" type="ORF">COCMIDRAFT_3907</name>
</gene>
<dbReference type="HOGENOM" id="CLU_1454147_0_0_1"/>
<dbReference type="KEGG" id="bor:COCMIDRAFT_3907"/>
<dbReference type="GeneID" id="19123609"/>
<dbReference type="AlphaFoldDB" id="W6ZB41"/>
<evidence type="ECO:0008006" key="4">
    <source>
        <dbReference type="Google" id="ProtNLM"/>
    </source>
</evidence>
<proteinExistence type="predicted"/>